<accession>A0AA38MP61</accession>
<evidence type="ECO:0000313" key="8">
    <source>
        <dbReference type="EMBL" id="KAJ3658057.1"/>
    </source>
</evidence>
<dbReference type="AlphaFoldDB" id="A0AA38MP61"/>
<evidence type="ECO:0000313" key="9">
    <source>
        <dbReference type="EMBL" id="KAJ3663606.1"/>
    </source>
</evidence>
<dbReference type="PANTHER" id="PTHR23098:SF16">
    <property type="entry name" value="REGULATORY PROTEIN ZESTE"/>
    <property type="match status" value="1"/>
</dbReference>
<organism evidence="9 10">
    <name type="scientific">Zophobas morio</name>
    <dbReference type="NCBI Taxonomy" id="2755281"/>
    <lineage>
        <taxon>Eukaryota</taxon>
        <taxon>Metazoa</taxon>
        <taxon>Ecdysozoa</taxon>
        <taxon>Arthropoda</taxon>
        <taxon>Hexapoda</taxon>
        <taxon>Insecta</taxon>
        <taxon>Pterygota</taxon>
        <taxon>Neoptera</taxon>
        <taxon>Endopterygota</taxon>
        <taxon>Coleoptera</taxon>
        <taxon>Polyphaga</taxon>
        <taxon>Cucujiformia</taxon>
        <taxon>Tenebrionidae</taxon>
        <taxon>Zophobas</taxon>
    </lineage>
</organism>
<dbReference type="InterPro" id="IPR028002">
    <property type="entry name" value="Myb_DNA-bind_5"/>
</dbReference>
<dbReference type="PANTHER" id="PTHR23098">
    <property type="entry name" value="AGAP001331-PA-RELATED"/>
    <property type="match status" value="1"/>
</dbReference>
<dbReference type="EMBL" id="JALNTZ010000003">
    <property type="protein sequence ID" value="KAJ3658057.1"/>
    <property type="molecule type" value="Genomic_DNA"/>
</dbReference>
<evidence type="ECO:0000259" key="7">
    <source>
        <dbReference type="Pfam" id="PF13873"/>
    </source>
</evidence>
<feature type="compositionally biased region" description="Polar residues" evidence="6">
    <location>
        <begin position="141"/>
        <end position="152"/>
    </location>
</feature>
<evidence type="ECO:0000256" key="3">
    <source>
        <dbReference type="ARBA" id="ARBA00023015"/>
    </source>
</evidence>
<evidence type="ECO:0000256" key="4">
    <source>
        <dbReference type="ARBA" id="ARBA00023163"/>
    </source>
</evidence>
<dbReference type="EMBL" id="JALNTZ010000002">
    <property type="protein sequence ID" value="KAJ3663606.1"/>
    <property type="molecule type" value="Genomic_DNA"/>
</dbReference>
<comment type="subunit">
    <text evidence="1">Self-associates forming complexes of several hundred monomers.</text>
</comment>
<evidence type="ECO:0000256" key="1">
    <source>
        <dbReference type="ARBA" id="ARBA00011764"/>
    </source>
</evidence>
<name>A0AA38MP61_9CUCU</name>
<evidence type="ECO:0000256" key="2">
    <source>
        <dbReference type="ARBA" id="ARBA00016807"/>
    </source>
</evidence>
<protein>
    <recommendedName>
        <fullName evidence="2">Regulatory protein zeste</fullName>
    </recommendedName>
</protein>
<evidence type="ECO:0000313" key="10">
    <source>
        <dbReference type="Proteomes" id="UP001168821"/>
    </source>
</evidence>
<reference evidence="9" key="1">
    <citation type="journal article" date="2023" name="G3 (Bethesda)">
        <title>Whole genome assemblies of Zophobas morio and Tenebrio molitor.</title>
        <authorList>
            <person name="Kaur S."/>
            <person name="Stinson S.A."/>
            <person name="diCenzo G.C."/>
        </authorList>
    </citation>
    <scope>NUCLEOTIDE SEQUENCE</scope>
    <source>
        <strain evidence="9">QUZm001</strain>
    </source>
</reference>
<feature type="region of interest" description="Disordered" evidence="6">
    <location>
        <begin position="165"/>
        <end position="189"/>
    </location>
</feature>
<dbReference type="Pfam" id="PF13873">
    <property type="entry name" value="Myb_DNA-bind_5"/>
    <property type="match status" value="1"/>
</dbReference>
<comment type="caution">
    <text evidence="9">The sequence shown here is derived from an EMBL/GenBank/DDBJ whole genome shotgun (WGS) entry which is preliminary data.</text>
</comment>
<gene>
    <name evidence="9" type="ORF">Zmor_007853</name>
    <name evidence="8" type="ORF">Zmor_009823</name>
</gene>
<dbReference type="GO" id="GO:0005634">
    <property type="term" value="C:nucleus"/>
    <property type="evidence" value="ECO:0007669"/>
    <property type="project" value="TreeGrafter"/>
</dbReference>
<feature type="region of interest" description="Disordered" evidence="6">
    <location>
        <begin position="130"/>
        <end position="152"/>
    </location>
</feature>
<comment type="function">
    <text evidence="5">Involved in transvection phenomena (= synapsis-dependent gene expression), where the synaptic pairing of chromosomes carrying genes with which zeste interacts influences the expression of these genes. Zeste binds to DNA and stimulates transcription from a nearby promoter.</text>
</comment>
<keyword evidence="3" id="KW-0805">Transcription regulation</keyword>
<keyword evidence="4" id="KW-0804">Transcription</keyword>
<evidence type="ECO:0000256" key="6">
    <source>
        <dbReference type="SAM" id="MobiDB-lite"/>
    </source>
</evidence>
<proteinExistence type="predicted"/>
<keyword evidence="10" id="KW-1185">Reference proteome</keyword>
<evidence type="ECO:0000256" key="5">
    <source>
        <dbReference type="ARBA" id="ARBA00025466"/>
    </source>
</evidence>
<sequence>MAKDSYEGKISLDQKEILITFMEEHSEFAKGKFIGAEGRKTRNGMWEQLTGTLNSVKGPRKTSIKWQRVWIDLKNKIKKKASEIKRHHGKTGGGPATNIKLNDLEQRILNLLTDEAVYGLDKTVDVPLESEEPEVREMAETESSVPSPGSSATEEILIIGAHDSDSVRSEDEPTVNNTSIASRRRTSRTTVQETASNFITIGETLNQKLDNVISALEDNVRERGTTNSLLHELINVMKSNDNTLKM</sequence>
<feature type="domain" description="Myb/SANT-like DNA-binding" evidence="7">
    <location>
        <begin position="11"/>
        <end position="81"/>
    </location>
</feature>
<dbReference type="Proteomes" id="UP001168821">
    <property type="component" value="Unassembled WGS sequence"/>
</dbReference>